<organism evidence="2 3">
    <name type="scientific">Acrocarpospora corrugata</name>
    <dbReference type="NCBI Taxonomy" id="35763"/>
    <lineage>
        <taxon>Bacteria</taxon>
        <taxon>Bacillati</taxon>
        <taxon>Actinomycetota</taxon>
        <taxon>Actinomycetes</taxon>
        <taxon>Streptosporangiales</taxon>
        <taxon>Streptosporangiaceae</taxon>
        <taxon>Acrocarpospora</taxon>
    </lineage>
</organism>
<gene>
    <name evidence="2" type="ORF">Acor_66640</name>
</gene>
<dbReference type="Pfam" id="PF11907">
    <property type="entry name" value="DUF3427"/>
    <property type="match status" value="1"/>
</dbReference>
<feature type="domain" description="DUF3427" evidence="1">
    <location>
        <begin position="220"/>
        <end position="361"/>
    </location>
</feature>
<sequence>MDFIGNQHRRFRFDRRYRALTGASRTGVARDVEAGFPLLPAGCHIDLDREVARLVLANIRQTLQLRWADLAAELAALPEPTTLAAFLEETGLEVGDLYRRRKGWSELRRAAGRGKAAGPDDKKLGQAFGRMLHTDDAERLDFVRHIVDGGALRGVRHHRLLAMLDATLWGGTNPASTAEARLADLLRHPDRVSELRELSALLADGRRRVTLPLSGDIPLHVHATYSKNEALAAFGVDKPGHMREGVKWVPEAQADLFFVTIDKSTGHYSPTTMYHDRAITRESFQWESQSTLRQVNPTAQRYRSGRSSVHLFMREHKRDEGLGAPPYTYAGPMSFDHCDGDRPVRFRWRLEHALPAEVFHYAKVTAG</sequence>
<dbReference type="RefSeq" id="WP_344192564.1">
    <property type="nucleotide sequence ID" value="NZ_BAAABN010000076.1"/>
</dbReference>
<comment type="caution">
    <text evidence="2">The sequence shown here is derived from an EMBL/GenBank/DDBJ whole genome shotgun (WGS) entry which is preliminary data.</text>
</comment>
<dbReference type="InterPro" id="IPR021835">
    <property type="entry name" value="DUF3427"/>
</dbReference>
<name>A0A5M3W724_9ACTN</name>
<dbReference type="EMBL" id="BLAD01000084">
    <property type="protein sequence ID" value="GES04596.1"/>
    <property type="molecule type" value="Genomic_DNA"/>
</dbReference>
<accession>A0A5M3W724</accession>
<evidence type="ECO:0000313" key="3">
    <source>
        <dbReference type="Proteomes" id="UP000334990"/>
    </source>
</evidence>
<reference evidence="2 3" key="1">
    <citation type="submission" date="2019-10" db="EMBL/GenBank/DDBJ databases">
        <title>Whole genome shotgun sequence of Acrocarpospora corrugata NBRC 13972.</title>
        <authorList>
            <person name="Ichikawa N."/>
            <person name="Kimura A."/>
            <person name="Kitahashi Y."/>
            <person name="Komaki H."/>
            <person name="Oguchi A."/>
        </authorList>
    </citation>
    <scope>NUCLEOTIDE SEQUENCE [LARGE SCALE GENOMIC DNA]</scope>
    <source>
        <strain evidence="2 3">NBRC 13972</strain>
    </source>
</reference>
<keyword evidence="3" id="KW-1185">Reference proteome</keyword>
<evidence type="ECO:0000313" key="2">
    <source>
        <dbReference type="EMBL" id="GES04596.1"/>
    </source>
</evidence>
<evidence type="ECO:0000259" key="1">
    <source>
        <dbReference type="Pfam" id="PF11907"/>
    </source>
</evidence>
<protein>
    <recommendedName>
        <fullName evidence="1">DUF3427 domain-containing protein</fullName>
    </recommendedName>
</protein>
<dbReference type="Proteomes" id="UP000334990">
    <property type="component" value="Unassembled WGS sequence"/>
</dbReference>
<dbReference type="AlphaFoldDB" id="A0A5M3W724"/>
<proteinExistence type="predicted"/>